<reference evidence="3" key="1">
    <citation type="journal article" date="2021" name="Sci. Rep.">
        <title>Diploid genomic architecture of Nitzschia inconspicua, an elite biomass production diatom.</title>
        <authorList>
            <person name="Oliver A."/>
            <person name="Podell S."/>
            <person name="Pinowska A."/>
            <person name="Traller J.C."/>
            <person name="Smith S.R."/>
            <person name="McClure R."/>
            <person name="Beliaev A."/>
            <person name="Bohutskyi P."/>
            <person name="Hill E.A."/>
            <person name="Rabines A."/>
            <person name="Zheng H."/>
            <person name="Allen L.Z."/>
            <person name="Kuo A."/>
            <person name="Grigoriev I.V."/>
            <person name="Allen A.E."/>
            <person name="Hazlebeck D."/>
            <person name="Allen E.E."/>
        </authorList>
    </citation>
    <scope>NUCLEOTIDE SEQUENCE</scope>
    <source>
        <strain evidence="3">Hildebrandi</strain>
    </source>
</reference>
<organism evidence="3 4">
    <name type="scientific">Nitzschia inconspicua</name>
    <dbReference type="NCBI Taxonomy" id="303405"/>
    <lineage>
        <taxon>Eukaryota</taxon>
        <taxon>Sar</taxon>
        <taxon>Stramenopiles</taxon>
        <taxon>Ochrophyta</taxon>
        <taxon>Bacillariophyta</taxon>
        <taxon>Bacillariophyceae</taxon>
        <taxon>Bacillariophycidae</taxon>
        <taxon>Bacillariales</taxon>
        <taxon>Bacillariaceae</taxon>
        <taxon>Nitzschia</taxon>
    </lineage>
</organism>
<dbReference type="PROSITE" id="PS50181">
    <property type="entry name" value="FBOX"/>
    <property type="match status" value="1"/>
</dbReference>
<gene>
    <name evidence="3" type="ORF">IV203_035759</name>
</gene>
<feature type="domain" description="F-box" evidence="2">
    <location>
        <begin position="195"/>
        <end position="243"/>
    </location>
</feature>
<evidence type="ECO:0000313" key="4">
    <source>
        <dbReference type="Proteomes" id="UP000693970"/>
    </source>
</evidence>
<proteinExistence type="predicted"/>
<name>A0A9K3LEZ3_9STRA</name>
<dbReference type="Proteomes" id="UP000693970">
    <property type="component" value="Unassembled WGS sequence"/>
</dbReference>
<sequence length="705" mass="79322">MHPPVHGNIRPESILIRKKLVGEDTPLYPNLALGRSLHDVISSTREENCISIEAVEAALQTSKIAAEKAHIVSHGLPPIDEASTKPMINAVYHLRYQSKTLQKLSEGIVPFLHDHTSSIGSIVYVVFKGVLVFDRYCGGLTLSKADQERLLNGNQGSRRRSISLGQDPSLLVQSQDQVSSFASMSIPEEVRHYHQQMVTFLPAPVLEYLVMFLGDETAGKLSLVCRNWYNTIGKKSPDLWKKFCIRNKWPTSLESSLSEVTPIMARNQFLSHYSAAKMLRTLALGLRYVGGNKCVELPPDVALCEDSESEMLQVLKVWSPCRILVAQKERCLLDLFDVVDTENGSRRLRRVVRQRVPCDVQTQRTTVIDVDLDDTLVGCVLEGRNEKFFTTFPRQCLLECAGCGKTNELRSKAVTTFNLSSMIQDFCSCNLLEETKLRFDFHEIASIDLQSIDSCHACGEGSFLFQTTLLIAYYQDEAALHADPMSLHALFHLSCLSGSIKCFSFENTGLGVDDRICSDFRRGVDCGNPFEGFVEDPKRSTIATLCTMNSFIQHTHLSPDEQICIAKTDRIQLNFNTDSDYKIILGSEHTMVAERYYCRREHVENEVDPSVERPAIGTLRIFGLALCIPRKWIHGAEIRQCNSTRDSQPFKGAKLELDFWSSKKQEMRGAKKKKKLSKRRSNSGVDGYARGMRMTSSVPQELLTI</sequence>
<feature type="region of interest" description="Disordered" evidence="1">
    <location>
        <begin position="666"/>
        <end position="691"/>
    </location>
</feature>
<evidence type="ECO:0000256" key="1">
    <source>
        <dbReference type="SAM" id="MobiDB-lite"/>
    </source>
</evidence>
<protein>
    <recommendedName>
        <fullName evidence="2">F-box domain-containing protein</fullName>
    </recommendedName>
</protein>
<evidence type="ECO:0000313" key="3">
    <source>
        <dbReference type="EMBL" id="KAG7360660.1"/>
    </source>
</evidence>
<comment type="caution">
    <text evidence="3">The sequence shown here is derived from an EMBL/GenBank/DDBJ whole genome shotgun (WGS) entry which is preliminary data.</text>
</comment>
<dbReference type="InterPro" id="IPR001810">
    <property type="entry name" value="F-box_dom"/>
</dbReference>
<dbReference type="EMBL" id="JAGRRH010000013">
    <property type="protein sequence ID" value="KAG7360660.1"/>
    <property type="molecule type" value="Genomic_DNA"/>
</dbReference>
<keyword evidence="4" id="KW-1185">Reference proteome</keyword>
<dbReference type="AlphaFoldDB" id="A0A9K3LEZ3"/>
<reference evidence="3" key="2">
    <citation type="submission" date="2021-04" db="EMBL/GenBank/DDBJ databases">
        <authorList>
            <person name="Podell S."/>
        </authorList>
    </citation>
    <scope>NUCLEOTIDE SEQUENCE</scope>
    <source>
        <strain evidence="3">Hildebrandi</strain>
    </source>
</reference>
<feature type="compositionally biased region" description="Basic residues" evidence="1">
    <location>
        <begin position="670"/>
        <end position="681"/>
    </location>
</feature>
<accession>A0A9K3LEZ3</accession>
<evidence type="ECO:0000259" key="2">
    <source>
        <dbReference type="PROSITE" id="PS50181"/>
    </source>
</evidence>